<dbReference type="SUPFAM" id="SSF52075">
    <property type="entry name" value="Outer arm dynein light chain 1"/>
    <property type="match status" value="1"/>
</dbReference>
<organism evidence="5">
    <name type="scientific">Lepeophtheirus salmonis</name>
    <name type="common">Salmon louse</name>
    <name type="synonym">Caligus salmonis</name>
    <dbReference type="NCBI Taxonomy" id="72036"/>
    <lineage>
        <taxon>Eukaryota</taxon>
        <taxon>Metazoa</taxon>
        <taxon>Ecdysozoa</taxon>
        <taxon>Arthropoda</taxon>
        <taxon>Crustacea</taxon>
        <taxon>Multicrustacea</taxon>
        <taxon>Hexanauplia</taxon>
        <taxon>Copepoda</taxon>
        <taxon>Siphonostomatoida</taxon>
        <taxon>Caligidae</taxon>
        <taxon>Lepeophtheirus</taxon>
    </lineage>
</organism>
<evidence type="ECO:0000256" key="1">
    <source>
        <dbReference type="ARBA" id="ARBA00003843"/>
    </source>
</evidence>
<dbReference type="AlphaFoldDB" id="A0A0K2U3S1"/>
<evidence type="ECO:0000256" key="2">
    <source>
        <dbReference type="ARBA" id="ARBA00022614"/>
    </source>
</evidence>
<evidence type="ECO:0000313" key="5">
    <source>
        <dbReference type="EMBL" id="CDW32700.1"/>
    </source>
</evidence>
<dbReference type="OrthoDB" id="10262005at2759"/>
<dbReference type="PANTHER" id="PTHR45973:SF34">
    <property type="entry name" value="PROTEIN PHOSPHATASE 1 REGULATORY SUBUNIT 42"/>
    <property type="match status" value="1"/>
</dbReference>
<dbReference type="Gene3D" id="3.80.10.10">
    <property type="entry name" value="Ribonuclease Inhibitor"/>
    <property type="match status" value="2"/>
</dbReference>
<keyword evidence="3" id="KW-0677">Repeat</keyword>
<dbReference type="EMBL" id="HACA01015339">
    <property type="protein sequence ID" value="CDW32700.1"/>
    <property type="molecule type" value="Transcribed_RNA"/>
</dbReference>
<proteinExistence type="predicted"/>
<dbReference type="PROSITE" id="PS51450">
    <property type="entry name" value="LRR"/>
    <property type="match status" value="3"/>
</dbReference>
<dbReference type="Pfam" id="PF00560">
    <property type="entry name" value="LRR_1"/>
    <property type="match status" value="1"/>
</dbReference>
<dbReference type="InterPro" id="IPR050576">
    <property type="entry name" value="Cilia_flagella_integrity"/>
</dbReference>
<keyword evidence="2" id="KW-0433">Leucine-rich repeat</keyword>
<reference evidence="5" key="1">
    <citation type="submission" date="2014-05" db="EMBL/GenBank/DDBJ databases">
        <authorList>
            <person name="Chronopoulou M."/>
        </authorList>
    </citation>
    <scope>NUCLEOTIDE SEQUENCE</scope>
    <source>
        <tissue evidence="5">Whole organism</tissue>
    </source>
</reference>
<sequence>MLYLQNNLITRIENLGVLKKLKKLYLSRNKISIIEGLHDLTQLQELHIDHQAVDTKMGVVFDPRTCNGLRSLEILNSSHNHMKSLTSFDKFSRLKSLNISYNELTRLEESLKILSNMVGLLELDISNNPVIKDLHYKDDVVASCSTLKILNGREIYLDSKIMLTILKRRSRKRGTQELKNNDETN</sequence>
<dbReference type="InterPro" id="IPR025875">
    <property type="entry name" value="Leu-rich_rpt_4"/>
</dbReference>
<dbReference type="Pfam" id="PF12799">
    <property type="entry name" value="LRR_4"/>
    <property type="match status" value="1"/>
</dbReference>
<evidence type="ECO:0000256" key="4">
    <source>
        <dbReference type="ARBA" id="ARBA00024433"/>
    </source>
</evidence>
<protein>
    <recommendedName>
        <fullName evidence="4">Dynein axonemal assembly factor 1 homolog</fullName>
    </recommendedName>
</protein>
<dbReference type="SMART" id="SM00365">
    <property type="entry name" value="LRR_SD22"/>
    <property type="match status" value="2"/>
</dbReference>
<evidence type="ECO:0000256" key="3">
    <source>
        <dbReference type="ARBA" id="ARBA00022737"/>
    </source>
</evidence>
<dbReference type="InterPro" id="IPR032675">
    <property type="entry name" value="LRR_dom_sf"/>
</dbReference>
<name>A0A0K2U3S1_LEPSM</name>
<accession>A0A0K2U3S1</accession>
<dbReference type="PANTHER" id="PTHR45973">
    <property type="entry name" value="PROTEIN PHOSPHATASE 1 REGULATORY SUBUNIT SDS22-RELATED"/>
    <property type="match status" value="1"/>
</dbReference>
<comment type="function">
    <text evidence="1">Cilium-specific protein required for cilia structures.</text>
</comment>
<dbReference type="InterPro" id="IPR001611">
    <property type="entry name" value="Leu-rich_rpt"/>
</dbReference>